<dbReference type="AlphaFoldDB" id="A0A8K0UQD8"/>
<reference evidence="2" key="1">
    <citation type="journal article" date="2021" name="New Phytol.">
        <title>Evolutionary innovations through gain and loss of genes in the ectomycorrhizal Boletales.</title>
        <authorList>
            <person name="Wu G."/>
            <person name="Miyauchi S."/>
            <person name="Morin E."/>
            <person name="Kuo A."/>
            <person name="Drula E."/>
            <person name="Varga T."/>
            <person name="Kohler A."/>
            <person name="Feng B."/>
            <person name="Cao Y."/>
            <person name="Lipzen A."/>
            <person name="Daum C."/>
            <person name="Hundley H."/>
            <person name="Pangilinan J."/>
            <person name="Johnson J."/>
            <person name="Barry K."/>
            <person name="LaButti K."/>
            <person name="Ng V."/>
            <person name="Ahrendt S."/>
            <person name="Min B."/>
            <person name="Choi I.G."/>
            <person name="Park H."/>
            <person name="Plett J.M."/>
            <person name="Magnuson J."/>
            <person name="Spatafora J.W."/>
            <person name="Nagy L.G."/>
            <person name="Henrissat B."/>
            <person name="Grigoriev I.V."/>
            <person name="Yang Z.L."/>
            <person name="Xu J."/>
            <person name="Martin F.M."/>
        </authorList>
    </citation>
    <scope>NUCLEOTIDE SEQUENCE</scope>
    <source>
        <strain evidence="2">KKN 215</strain>
    </source>
</reference>
<sequence>MSSSEHLEMQEENHHLMRWLAERSPDEKLRVYTALSAILVGNESGVSPWATGRTPRDLQAYYQQNKSRIDERMAQILKEKLGLGNNRGGGSVGGGPRKVIRTRTRKPRFVKPQAQLQFMHHCVDGVWHKEAILEPSSTIETNDASGVNNDPVGITGAEGGERLPEAVRGMLDIREEIYHTDDEFAAARQVVQIPRSRQGWIIQTVGGTRYLTPMRPMDFPAPCVTQSQRMAPTFHNPKDVDQNDSGGVRSGTGHGVYMFYDSKGYIIDYSDHELTACPQYNVTDLPRYLHPSRYQRPPSRPVPSVPADLKCKQCRVDHSIIPRGHYSGPSLSLTTRLPNSAKSPTVSVRVSRA</sequence>
<feature type="region of interest" description="Disordered" evidence="1">
    <location>
        <begin position="325"/>
        <end position="353"/>
    </location>
</feature>
<feature type="compositionally biased region" description="Polar residues" evidence="1">
    <location>
        <begin position="329"/>
        <end position="353"/>
    </location>
</feature>
<dbReference type="EMBL" id="JAEVFJ010000016">
    <property type="protein sequence ID" value="KAH8100417.1"/>
    <property type="molecule type" value="Genomic_DNA"/>
</dbReference>
<gene>
    <name evidence="2" type="ORF">BXZ70DRAFT_191134</name>
</gene>
<organism evidence="2 3">
    <name type="scientific">Cristinia sonorae</name>
    <dbReference type="NCBI Taxonomy" id="1940300"/>
    <lineage>
        <taxon>Eukaryota</taxon>
        <taxon>Fungi</taxon>
        <taxon>Dikarya</taxon>
        <taxon>Basidiomycota</taxon>
        <taxon>Agaricomycotina</taxon>
        <taxon>Agaricomycetes</taxon>
        <taxon>Agaricomycetidae</taxon>
        <taxon>Agaricales</taxon>
        <taxon>Pleurotineae</taxon>
        <taxon>Stephanosporaceae</taxon>
        <taxon>Cristinia</taxon>
    </lineage>
</organism>
<evidence type="ECO:0000313" key="3">
    <source>
        <dbReference type="Proteomes" id="UP000813824"/>
    </source>
</evidence>
<dbReference type="Proteomes" id="UP000813824">
    <property type="component" value="Unassembled WGS sequence"/>
</dbReference>
<evidence type="ECO:0000256" key="1">
    <source>
        <dbReference type="SAM" id="MobiDB-lite"/>
    </source>
</evidence>
<keyword evidence="3" id="KW-1185">Reference proteome</keyword>
<proteinExistence type="predicted"/>
<accession>A0A8K0UQD8</accession>
<protein>
    <submittedName>
        <fullName evidence="2">Uncharacterized protein</fullName>
    </submittedName>
</protein>
<comment type="caution">
    <text evidence="2">The sequence shown here is derived from an EMBL/GenBank/DDBJ whole genome shotgun (WGS) entry which is preliminary data.</text>
</comment>
<name>A0A8K0UQD8_9AGAR</name>
<evidence type="ECO:0000313" key="2">
    <source>
        <dbReference type="EMBL" id="KAH8100417.1"/>
    </source>
</evidence>